<dbReference type="GO" id="GO:0006355">
    <property type="term" value="P:regulation of DNA-templated transcription"/>
    <property type="evidence" value="ECO:0007669"/>
    <property type="project" value="InterPro"/>
</dbReference>
<feature type="domain" description="CCR4-Not complex component Not N-terminal" evidence="18">
    <location>
        <begin position="4"/>
        <end position="232"/>
    </location>
</feature>
<dbReference type="PANTHER" id="PTHR23326">
    <property type="entry name" value="CCR4 NOT-RELATED"/>
    <property type="match status" value="1"/>
</dbReference>
<evidence type="ECO:0000256" key="4">
    <source>
        <dbReference type="ARBA" id="ARBA00022473"/>
    </source>
</evidence>
<feature type="region of interest" description="Disordered" evidence="17">
    <location>
        <begin position="425"/>
        <end position="460"/>
    </location>
</feature>
<evidence type="ECO:0000256" key="5">
    <source>
        <dbReference type="ARBA" id="ARBA00022490"/>
    </source>
</evidence>
<evidence type="ECO:0000313" key="21">
    <source>
        <dbReference type="Proteomes" id="UP001163046"/>
    </source>
</evidence>
<keyword evidence="9" id="KW-0805">Transcription regulation</keyword>
<feature type="compositionally biased region" description="Low complexity" evidence="17">
    <location>
        <begin position="444"/>
        <end position="454"/>
    </location>
</feature>
<accession>A0A9W9YT29</accession>
<sequence length="843" mass="93279">MADKRKLQGEIDRCLKKVQEGVETFEDIWQKVHNATNANQKEKYEADLKKEIKKLQRLRDQIKTWMASNDIKDKRTLQDNRRLIETQMERFKVVERETKTKAYSKEGLGLAAKIDPATKEREEARIWITEVLDRLQIEVDQIETEIEQVYAGSRKKKLDRDRQDKVDELQDWAVRHRHHNQQWEMILRMLDNCTIQPDEIKKLQEDMDYYLDCYKEPDFQENEYMYDDFDLEENLAALLATSPTDDDDVILNHVPLSPSSTIPPNSPGTPGTPTTPVTPVTPGIGTKINLSSPRKNSKNGSSQGNSLPSNSPPRTPIFRTNSFSQPLVTQTSSAITPGPIIIKASNISAKVVNSMVLANAFENHESSNGEEPLLKTPPPTTPPPPVSGYAVAAAAQQNHVDSAPVSPPPSVVPSRLVNHVSSVAPTMPSSISRSSSLAGNGTDQSMQSMQSMQSNHFPETESIASSISDFVSSIASLSISTPPTISTATPPSQPNNPLPQPSPVLSTVLGINPTTSTVVQAPVQSVSTSLTSSLPPSSVPSSAQPSDLGGFNLSMAPPLVSNSGSVLPNPTMSLVGEPLVPSSNPPPSILSGSHLMSNSGPSQQPVTSNSFSSLKSIAAQAVATAGLNNPISTPTDYSTESRDLASLGFKLPFLCPSSGLFDSSSSQTSDENKVLQETNTAHLQPLLGVAPLGPVPLNKERCYQLAMLEAAYHHLPLPADSEKVRPCLPRNPYPTPAHHHQHPPQHVDSIEFFQRLSTETLFFIFYYQEGTRAQYLAAKALKKQSWRFHTKYMMWFQRHEEPKAITDEYEQGTYIYFDYEKWGQRKKEGFTFEYRYLEDKELP</sequence>
<feature type="compositionally biased region" description="Pro residues" evidence="17">
    <location>
        <begin position="375"/>
        <end position="386"/>
    </location>
</feature>
<comment type="similarity">
    <text evidence="3">Belongs to the CNOT2/3/5 family.</text>
</comment>
<feature type="compositionally biased region" description="Low complexity" evidence="17">
    <location>
        <begin position="257"/>
        <end position="286"/>
    </location>
</feature>
<feature type="region of interest" description="Disordered" evidence="17">
    <location>
        <begin position="366"/>
        <end position="388"/>
    </location>
</feature>
<dbReference type="Proteomes" id="UP001163046">
    <property type="component" value="Unassembled WGS sequence"/>
</dbReference>
<dbReference type="InterPro" id="IPR007207">
    <property type="entry name" value="Not_N"/>
</dbReference>
<evidence type="ECO:0000256" key="9">
    <source>
        <dbReference type="ARBA" id="ARBA00023015"/>
    </source>
</evidence>
<evidence type="ECO:0000256" key="7">
    <source>
        <dbReference type="ARBA" id="ARBA00022553"/>
    </source>
</evidence>
<dbReference type="GO" id="GO:0005634">
    <property type="term" value="C:nucleus"/>
    <property type="evidence" value="ECO:0007669"/>
    <property type="project" value="UniProtKB-SubCell"/>
</dbReference>
<keyword evidence="6" id="KW-0678">Repressor</keyword>
<evidence type="ECO:0000256" key="6">
    <source>
        <dbReference type="ARBA" id="ARBA00022491"/>
    </source>
</evidence>
<keyword evidence="4" id="KW-0217">Developmental protein</keyword>
<dbReference type="InterPro" id="IPR038635">
    <property type="entry name" value="CCR4-NOT_su2/3/5_C_sf"/>
</dbReference>
<dbReference type="GO" id="GO:2000036">
    <property type="term" value="P:regulation of stem cell population maintenance"/>
    <property type="evidence" value="ECO:0007669"/>
    <property type="project" value="UniProtKB-ARBA"/>
</dbReference>
<dbReference type="PIRSF" id="PIRSF005290">
    <property type="entry name" value="NOT_su_3_5"/>
    <property type="match status" value="1"/>
</dbReference>
<gene>
    <name evidence="20" type="primary">CNOT3</name>
    <name evidence="20" type="ORF">OS493_013224</name>
</gene>
<dbReference type="EMBL" id="MU827307">
    <property type="protein sequence ID" value="KAJ7362133.1"/>
    <property type="molecule type" value="Genomic_DNA"/>
</dbReference>
<comment type="subcellular location">
    <subcellularLocation>
        <location evidence="2">Cytoplasm</location>
        <location evidence="2">P-body</location>
    </subcellularLocation>
    <subcellularLocation>
        <location evidence="1">Nucleus</location>
    </subcellularLocation>
</comment>
<dbReference type="OrthoDB" id="293823at2759"/>
<keyword evidence="11" id="KW-0804">Transcription</keyword>
<keyword evidence="21" id="KW-1185">Reference proteome</keyword>
<name>A0A9W9YT29_9CNID</name>
<reference evidence="20" key="1">
    <citation type="submission" date="2023-01" db="EMBL/GenBank/DDBJ databases">
        <title>Genome assembly of the deep-sea coral Lophelia pertusa.</title>
        <authorList>
            <person name="Herrera S."/>
            <person name="Cordes E."/>
        </authorList>
    </citation>
    <scope>NUCLEOTIDE SEQUENCE</scope>
    <source>
        <strain evidence="20">USNM1676648</strain>
        <tissue evidence="20">Polyp</tissue>
    </source>
</reference>
<evidence type="ECO:0000259" key="18">
    <source>
        <dbReference type="Pfam" id="PF04065"/>
    </source>
</evidence>
<dbReference type="GO" id="GO:0006417">
    <property type="term" value="P:regulation of translation"/>
    <property type="evidence" value="ECO:0007669"/>
    <property type="project" value="UniProtKB-KW"/>
</dbReference>
<dbReference type="InterPro" id="IPR007282">
    <property type="entry name" value="NOT2/3/5_C"/>
</dbReference>
<evidence type="ECO:0000256" key="10">
    <source>
        <dbReference type="ARBA" id="ARBA00023158"/>
    </source>
</evidence>
<feature type="compositionally biased region" description="Pro residues" evidence="17">
    <location>
        <begin position="491"/>
        <end position="502"/>
    </location>
</feature>
<evidence type="ECO:0000256" key="11">
    <source>
        <dbReference type="ARBA" id="ARBA00023163"/>
    </source>
</evidence>
<keyword evidence="10" id="KW-0943">RNA-mediated gene silencing</keyword>
<evidence type="ECO:0000313" key="20">
    <source>
        <dbReference type="EMBL" id="KAJ7362133.1"/>
    </source>
</evidence>
<feature type="region of interest" description="Disordered" evidence="17">
    <location>
        <begin position="482"/>
        <end position="509"/>
    </location>
</feature>
<dbReference type="GO" id="GO:0031047">
    <property type="term" value="P:regulatory ncRNA-mediated gene silencing"/>
    <property type="evidence" value="ECO:0007669"/>
    <property type="project" value="UniProtKB-KW"/>
</dbReference>
<dbReference type="Pfam" id="PF04065">
    <property type="entry name" value="Not3"/>
    <property type="match status" value="1"/>
</dbReference>
<proteinExistence type="inferred from homology"/>
<keyword evidence="12" id="KW-0539">Nucleus</keyword>
<comment type="caution">
    <text evidence="20">The sequence shown here is derived from an EMBL/GenBank/DDBJ whole genome shotgun (WGS) entry which is preliminary data.</text>
</comment>
<keyword evidence="7" id="KW-0597">Phosphoprotein</keyword>
<feature type="region of interest" description="Disordered" evidence="17">
    <location>
        <begin position="254"/>
        <end position="325"/>
    </location>
</feature>
<dbReference type="GO" id="GO:0000932">
    <property type="term" value="C:P-body"/>
    <property type="evidence" value="ECO:0007669"/>
    <property type="project" value="UniProtKB-SubCell"/>
</dbReference>
<dbReference type="Gene3D" id="2.30.30.1020">
    <property type="entry name" value="CCR4-NOT complex subunit 2/3/5, C-terminal domain"/>
    <property type="match status" value="1"/>
</dbReference>
<dbReference type="GO" id="GO:0030015">
    <property type="term" value="C:CCR4-NOT core complex"/>
    <property type="evidence" value="ECO:0007669"/>
    <property type="project" value="InterPro"/>
</dbReference>
<keyword evidence="8" id="KW-0810">Translation regulation</keyword>
<evidence type="ECO:0000256" key="12">
    <source>
        <dbReference type="ARBA" id="ARBA00023242"/>
    </source>
</evidence>
<feature type="compositionally biased region" description="Polar residues" evidence="17">
    <location>
        <begin position="590"/>
        <end position="610"/>
    </location>
</feature>
<dbReference type="GO" id="GO:0005829">
    <property type="term" value="C:cytosol"/>
    <property type="evidence" value="ECO:0007669"/>
    <property type="project" value="UniProtKB-ARBA"/>
</dbReference>
<feature type="region of interest" description="Disordered" evidence="17">
    <location>
        <begin position="577"/>
        <end position="610"/>
    </location>
</feature>
<evidence type="ECO:0000256" key="17">
    <source>
        <dbReference type="SAM" id="MobiDB-lite"/>
    </source>
</evidence>
<evidence type="ECO:0000256" key="13">
    <source>
        <dbReference type="ARBA" id="ARBA00071433"/>
    </source>
</evidence>
<dbReference type="Pfam" id="PF04153">
    <property type="entry name" value="NOT2_3_5_C"/>
    <property type="match status" value="1"/>
</dbReference>
<dbReference type="InterPro" id="IPR040168">
    <property type="entry name" value="Not2/3/5"/>
</dbReference>
<protein>
    <recommendedName>
        <fullName evidence="13">CCR4-NOT transcription complex subunit 3</fullName>
    </recommendedName>
    <alternativeName>
        <fullName evidence="14">CCR4-associated factor 3</fullName>
    </alternativeName>
</protein>
<dbReference type="AlphaFoldDB" id="A0A9W9YT29"/>
<evidence type="ECO:0000256" key="14">
    <source>
        <dbReference type="ARBA" id="ARBA00083548"/>
    </source>
</evidence>
<feature type="coiled-coil region" evidence="16">
    <location>
        <begin position="38"/>
        <end position="68"/>
    </location>
</feature>
<keyword evidence="16" id="KW-0175">Coiled coil</keyword>
<keyword evidence="5" id="KW-0963">Cytoplasm</keyword>
<comment type="subunit">
    <text evidence="15">Component of the CCR4-NOT complex; distinct complexes seem to exist that differ in the participation of probably mutually exclusive catalytic subunits. In the complex interacts directly with CNOT2. Interacts with TIP120B and NANOS2. Interacts with EBF1. Interacts in an RNA-independent manner with BICC1 (via KH domains).</text>
</comment>
<evidence type="ECO:0000256" key="15">
    <source>
        <dbReference type="ARBA" id="ARBA00093549"/>
    </source>
</evidence>
<evidence type="ECO:0000256" key="2">
    <source>
        <dbReference type="ARBA" id="ARBA00004201"/>
    </source>
</evidence>
<evidence type="ECO:0000256" key="3">
    <source>
        <dbReference type="ARBA" id="ARBA00007682"/>
    </source>
</evidence>
<evidence type="ECO:0000259" key="19">
    <source>
        <dbReference type="Pfam" id="PF04153"/>
    </source>
</evidence>
<evidence type="ECO:0000256" key="16">
    <source>
        <dbReference type="SAM" id="Coils"/>
    </source>
</evidence>
<evidence type="ECO:0000256" key="8">
    <source>
        <dbReference type="ARBA" id="ARBA00022845"/>
    </source>
</evidence>
<dbReference type="FunFam" id="2.30.30.1020:FF:000002">
    <property type="entry name" value="CCR4-NOT transcription complex subunit 3"/>
    <property type="match status" value="1"/>
</dbReference>
<feature type="domain" description="NOT2/NOT3/NOT5 C-terminal" evidence="19">
    <location>
        <begin position="714"/>
        <end position="837"/>
    </location>
</feature>
<organism evidence="20 21">
    <name type="scientific">Desmophyllum pertusum</name>
    <dbReference type="NCBI Taxonomy" id="174260"/>
    <lineage>
        <taxon>Eukaryota</taxon>
        <taxon>Metazoa</taxon>
        <taxon>Cnidaria</taxon>
        <taxon>Anthozoa</taxon>
        <taxon>Hexacorallia</taxon>
        <taxon>Scleractinia</taxon>
        <taxon>Caryophylliina</taxon>
        <taxon>Caryophylliidae</taxon>
        <taxon>Desmophyllum</taxon>
    </lineage>
</organism>
<dbReference type="InterPro" id="IPR012270">
    <property type="entry name" value="CCR4-NOT_su3/5"/>
</dbReference>
<evidence type="ECO:0000256" key="1">
    <source>
        <dbReference type="ARBA" id="ARBA00004123"/>
    </source>
</evidence>